<dbReference type="Proteomes" id="UP000444401">
    <property type="component" value="Unassembled WGS sequence"/>
</dbReference>
<keyword evidence="6" id="KW-0472">Membrane</keyword>
<keyword evidence="3" id="KW-0813">Transport</keyword>
<gene>
    <name evidence="11" type="ORF">GRI72_09270</name>
</gene>
<evidence type="ECO:0000256" key="10">
    <source>
        <dbReference type="SAM" id="SignalP"/>
    </source>
</evidence>
<reference evidence="11 12" key="1">
    <citation type="submission" date="2019-12" db="EMBL/GenBank/DDBJ databases">
        <title>Genomic-based taxomic classification of the family Erythrobacteraceae.</title>
        <authorList>
            <person name="Xu L."/>
        </authorList>
    </citation>
    <scope>NUCLEOTIDE SEQUENCE [LARGE SCALE GENOMIC DNA]</scope>
    <source>
        <strain evidence="11 12">H32</strain>
    </source>
</reference>
<evidence type="ECO:0000256" key="2">
    <source>
        <dbReference type="ARBA" id="ARBA00007613"/>
    </source>
</evidence>
<evidence type="ECO:0000313" key="11">
    <source>
        <dbReference type="EMBL" id="MXO69015.1"/>
    </source>
</evidence>
<evidence type="ECO:0000256" key="7">
    <source>
        <dbReference type="ARBA" id="ARBA00023237"/>
    </source>
</evidence>
<sequence>MVRRGAWRALPALMAGAGLVAAPASADTLREALADAYRTNPALQAARAEQRAVDEGVPIEKSAGRPSIDATGRYAEFLNKSSTSFTAPERAITANVDLGVPIYSGGAVRNAVRAAEERVQAGQADLRATESAIFSQVVAAYMDVIRNEAIVGLAANQVDVLSTNLQATSDRFEIGDLTRTDVAQSQARLAAAQSDLRSAQANLIAAREDYIALVGDAPVALQPPPPLPGLPGSPEEAVAAALENNPDLIAARERAEAAGYDIDVAGAGRLPRVSLFTGYGYENFLGTLGGAVTDDPTLPDTSVPQTSASVSAGVAISIPIFQGGRPAALQRQAQARASAALEAIIATERDVIAQVRAAYSSWQAALAIIESSQTAVAAAELSLEGVRAENSIGNRTILDVLNAEQELLNAQVELVTARRNAYVAGFSLLAAMGRAEARDLGLDGHGLLYDPQLNFERVEGKWFDWDRDPDPSVQSTSTVDIPAQDADIRGQANLPARDTD</sequence>
<evidence type="ECO:0000256" key="6">
    <source>
        <dbReference type="ARBA" id="ARBA00023136"/>
    </source>
</evidence>
<comment type="subcellular location">
    <subcellularLocation>
        <location evidence="1">Cell outer membrane</location>
    </subcellularLocation>
</comment>
<evidence type="ECO:0000256" key="8">
    <source>
        <dbReference type="SAM" id="Coils"/>
    </source>
</evidence>
<keyword evidence="7" id="KW-0998">Cell outer membrane</keyword>
<evidence type="ECO:0000256" key="1">
    <source>
        <dbReference type="ARBA" id="ARBA00004442"/>
    </source>
</evidence>
<evidence type="ECO:0000256" key="4">
    <source>
        <dbReference type="ARBA" id="ARBA00022452"/>
    </source>
</evidence>
<accession>A0ABW9UYZ5</accession>
<feature type="signal peptide" evidence="10">
    <location>
        <begin position="1"/>
        <end position="26"/>
    </location>
</feature>
<keyword evidence="8" id="KW-0175">Coiled coil</keyword>
<feature type="coiled-coil region" evidence="8">
    <location>
        <begin position="182"/>
        <end position="209"/>
    </location>
</feature>
<dbReference type="EMBL" id="WTYO01000003">
    <property type="protein sequence ID" value="MXO69015.1"/>
    <property type="molecule type" value="Genomic_DNA"/>
</dbReference>
<dbReference type="PANTHER" id="PTHR30026">
    <property type="entry name" value="OUTER MEMBRANE PROTEIN TOLC"/>
    <property type="match status" value="1"/>
</dbReference>
<comment type="caution">
    <text evidence="11">The sequence shown here is derived from an EMBL/GenBank/DDBJ whole genome shotgun (WGS) entry which is preliminary data.</text>
</comment>
<comment type="similarity">
    <text evidence="2">Belongs to the outer membrane factor (OMF) (TC 1.B.17) family.</text>
</comment>
<evidence type="ECO:0000256" key="9">
    <source>
        <dbReference type="SAM" id="MobiDB-lite"/>
    </source>
</evidence>
<evidence type="ECO:0000313" key="12">
    <source>
        <dbReference type="Proteomes" id="UP000444401"/>
    </source>
</evidence>
<dbReference type="Pfam" id="PF02321">
    <property type="entry name" value="OEP"/>
    <property type="match status" value="2"/>
</dbReference>
<keyword evidence="4" id="KW-1134">Transmembrane beta strand</keyword>
<proteinExistence type="inferred from homology"/>
<evidence type="ECO:0000256" key="5">
    <source>
        <dbReference type="ARBA" id="ARBA00022692"/>
    </source>
</evidence>
<evidence type="ECO:0000256" key="3">
    <source>
        <dbReference type="ARBA" id="ARBA00022448"/>
    </source>
</evidence>
<organism evidence="11 12">
    <name type="scientific">Pelagerythrobacter marinus</name>
    <dbReference type="NCBI Taxonomy" id="538382"/>
    <lineage>
        <taxon>Bacteria</taxon>
        <taxon>Pseudomonadati</taxon>
        <taxon>Pseudomonadota</taxon>
        <taxon>Alphaproteobacteria</taxon>
        <taxon>Sphingomonadales</taxon>
        <taxon>Erythrobacteraceae</taxon>
        <taxon>Pelagerythrobacter</taxon>
    </lineage>
</organism>
<protein>
    <submittedName>
        <fullName evidence="11">TolC family outer membrane protein</fullName>
    </submittedName>
</protein>
<dbReference type="InterPro" id="IPR003423">
    <property type="entry name" value="OMP_efflux"/>
</dbReference>
<dbReference type="SUPFAM" id="SSF56954">
    <property type="entry name" value="Outer membrane efflux proteins (OEP)"/>
    <property type="match status" value="1"/>
</dbReference>
<dbReference type="PANTHER" id="PTHR30026:SF22">
    <property type="entry name" value="OUTER MEMBRANE EFFLUX PROTEIN"/>
    <property type="match status" value="1"/>
</dbReference>
<keyword evidence="5" id="KW-0812">Transmembrane</keyword>
<dbReference type="InterPro" id="IPR010130">
    <property type="entry name" value="T1SS_OMP_TolC"/>
</dbReference>
<keyword evidence="10" id="KW-0732">Signal</keyword>
<name>A0ABW9UYZ5_9SPHN</name>
<dbReference type="InterPro" id="IPR051906">
    <property type="entry name" value="TolC-like"/>
</dbReference>
<feature type="region of interest" description="Disordered" evidence="9">
    <location>
        <begin position="466"/>
        <end position="500"/>
    </location>
</feature>
<keyword evidence="12" id="KW-1185">Reference proteome</keyword>
<dbReference type="NCBIfam" id="TIGR01844">
    <property type="entry name" value="type_I_sec_TolC"/>
    <property type="match status" value="1"/>
</dbReference>
<dbReference type="Gene3D" id="1.20.1600.10">
    <property type="entry name" value="Outer membrane efflux proteins (OEP)"/>
    <property type="match status" value="1"/>
</dbReference>
<feature type="chain" id="PRO_5047189466" evidence="10">
    <location>
        <begin position="27"/>
        <end position="500"/>
    </location>
</feature>